<keyword evidence="2" id="KW-1185">Reference proteome</keyword>
<dbReference type="AlphaFoldDB" id="A0A6M4IIG0"/>
<sequence>MHLTRVNVPALVALWARGIDDAARTGSAELPDELLGVRHEIALRLRVRPASAETRDLLTEFDDAFRAMTQASAHCWYGDERAAAEGWTAAREWYFWRSTAQTDVTPSPT</sequence>
<protein>
    <submittedName>
        <fullName evidence="1">Uncharacterized protein</fullName>
    </submittedName>
</protein>
<accession>A0A6M4IIG0</accession>
<dbReference type="KEGG" id="ggr:HKW67_03145"/>
<name>A0A6M4IIG0_9BACT</name>
<organism evidence="1 2">
    <name type="scientific">Gemmatimonas groenlandica</name>
    <dbReference type="NCBI Taxonomy" id="2732249"/>
    <lineage>
        <taxon>Bacteria</taxon>
        <taxon>Pseudomonadati</taxon>
        <taxon>Gemmatimonadota</taxon>
        <taxon>Gemmatimonadia</taxon>
        <taxon>Gemmatimonadales</taxon>
        <taxon>Gemmatimonadaceae</taxon>
        <taxon>Gemmatimonas</taxon>
    </lineage>
</organism>
<proteinExistence type="predicted"/>
<dbReference type="Proteomes" id="UP000500938">
    <property type="component" value="Chromosome"/>
</dbReference>
<dbReference type="EMBL" id="CP053085">
    <property type="protein sequence ID" value="QJR34583.1"/>
    <property type="molecule type" value="Genomic_DNA"/>
</dbReference>
<evidence type="ECO:0000313" key="1">
    <source>
        <dbReference type="EMBL" id="QJR34583.1"/>
    </source>
</evidence>
<gene>
    <name evidence="1" type="ORF">HKW67_03145</name>
</gene>
<evidence type="ECO:0000313" key="2">
    <source>
        <dbReference type="Proteomes" id="UP000500938"/>
    </source>
</evidence>
<reference evidence="1 2" key="1">
    <citation type="submission" date="2020-05" db="EMBL/GenBank/DDBJ databases">
        <title>Complete genome sequence of Gemmatimonas greenlandica TET16.</title>
        <authorList>
            <person name="Zeng Y."/>
        </authorList>
    </citation>
    <scope>NUCLEOTIDE SEQUENCE [LARGE SCALE GENOMIC DNA]</scope>
    <source>
        <strain evidence="1 2">TET16</strain>
    </source>
</reference>
<dbReference type="RefSeq" id="WP_171224010.1">
    <property type="nucleotide sequence ID" value="NZ_CP053085.1"/>
</dbReference>